<dbReference type="GO" id="GO:0005634">
    <property type="term" value="C:nucleus"/>
    <property type="evidence" value="ECO:0007669"/>
    <property type="project" value="UniProtKB-SubCell"/>
</dbReference>
<feature type="region of interest" description="Disordered" evidence="3">
    <location>
        <begin position="57"/>
        <end position="115"/>
    </location>
</feature>
<dbReference type="Gene3D" id="3.30.70.330">
    <property type="match status" value="1"/>
</dbReference>
<dbReference type="SMART" id="SM00360">
    <property type="entry name" value="RRM"/>
    <property type="match status" value="1"/>
</dbReference>
<feature type="region of interest" description="Disordered" evidence="3">
    <location>
        <begin position="1"/>
        <end position="20"/>
    </location>
</feature>
<accession>A0AAD4IW94</accession>
<feature type="compositionally biased region" description="Basic and acidic residues" evidence="3">
    <location>
        <begin position="580"/>
        <end position="672"/>
    </location>
</feature>
<feature type="compositionally biased region" description="Basic and acidic residues" evidence="3">
    <location>
        <begin position="61"/>
        <end position="76"/>
    </location>
</feature>
<dbReference type="PANTHER" id="PTHR23204">
    <property type="entry name" value="CLEAVAGE AND POLYADENYLATION SPECIFIC FACTOR"/>
    <property type="match status" value="1"/>
</dbReference>
<feature type="domain" description="RRM" evidence="4">
    <location>
        <begin position="253"/>
        <end position="331"/>
    </location>
</feature>
<keyword evidence="2" id="KW-0694">RNA-binding</keyword>
<gene>
    <name evidence="5" type="ORF">C2S53_003575</name>
</gene>
<dbReference type="InterPro" id="IPR035979">
    <property type="entry name" value="RBD_domain_sf"/>
</dbReference>
<proteinExistence type="inferred from homology"/>
<dbReference type="Proteomes" id="UP001190926">
    <property type="component" value="Unassembled WGS sequence"/>
</dbReference>
<feature type="compositionally biased region" description="Polar residues" evidence="3">
    <location>
        <begin position="343"/>
        <end position="355"/>
    </location>
</feature>
<dbReference type="PROSITE" id="PS50102">
    <property type="entry name" value="RRM"/>
    <property type="match status" value="1"/>
</dbReference>
<dbReference type="Pfam" id="PF00076">
    <property type="entry name" value="RRM_1"/>
    <property type="match status" value="1"/>
</dbReference>
<dbReference type="SUPFAM" id="SSF54928">
    <property type="entry name" value="RNA-binding domain, RBD"/>
    <property type="match status" value="1"/>
</dbReference>
<protein>
    <submittedName>
        <fullName evidence="5">RNA-binding family protein</fullName>
    </submittedName>
</protein>
<sequence length="726" mass="77394">MDENEVGGGGAGYVGDPNEQFHRNEAISAVADEGFLGEEDDDYEDLYNDVNVGENFLQTLRRNEDNSGQRNEEVQDNKPNVAQPPPPQPPPQPQPQPQPQPHVEGGGLVLPDEGASARVPGRVEGYQNMGFRGNNNASDVGLGRGAGGPVAAAGSGFRVELGQPSNKVADSEERAVNNNVNNNVPNNQQMVHHQQPHAANIGTFEIARNVVNVNGTGGNVYVADGAGGGPGGGGDGVVVGGSGGGGGGGGGGTILFVGDLHWWTTDAELEAELCKYGPVKEVKFFDERASGKSKGYCQVEFYDPAAATTCKEGMNGHVFNGRPCVVAYASPFTVKRMGEAQVNRNQQQVGGTAVTQPRRGPGDLQSKPVGVGNNIPAGGNHHGGGGGGGDNNGRGFGRGNWGRSNAQGIIGNRGPVGPMRNRAGGMGGRGLQGNGFGQGIGSAPPMMHPQAMMGQGFDPAFGGPMGRMGGYGGFPGAPTAPFSGILSSFGHVGNVGLPGVAPHVNPAFFGRGMPLGGMGMVPNPGVEGPNMGMWSDPNMGGWAGDEHGGRAGESSYGEEAASDHQYGEGSQERGPWPNAVKDKDRGSERDWSGSSERRYRDDRGAGYERDAPREKEAGQDHDWSERRHRDDKDAGRDRQKEREKDRERSLDHERGGRERERERHRDDRDRYADHHRHRNREAEYDDDWDRGRSSRSHGKSRVSHEEEQRSRSRDADYGKRRRLTSE</sequence>
<comment type="similarity">
    <text evidence="1">Belongs to the RRM CPSF6/7 family.</text>
</comment>
<feature type="region of interest" description="Disordered" evidence="3">
    <location>
        <begin position="343"/>
        <end position="399"/>
    </location>
</feature>
<dbReference type="GO" id="GO:0006397">
    <property type="term" value="P:mRNA processing"/>
    <property type="evidence" value="ECO:0007669"/>
    <property type="project" value="UniProtKB-KW"/>
</dbReference>
<organism evidence="5 6">
    <name type="scientific">Perilla frutescens var. hirtella</name>
    <name type="common">Perilla citriodora</name>
    <name type="synonym">Perilla setoyensis</name>
    <dbReference type="NCBI Taxonomy" id="608512"/>
    <lineage>
        <taxon>Eukaryota</taxon>
        <taxon>Viridiplantae</taxon>
        <taxon>Streptophyta</taxon>
        <taxon>Embryophyta</taxon>
        <taxon>Tracheophyta</taxon>
        <taxon>Spermatophyta</taxon>
        <taxon>Magnoliopsida</taxon>
        <taxon>eudicotyledons</taxon>
        <taxon>Gunneridae</taxon>
        <taxon>Pentapetalae</taxon>
        <taxon>asterids</taxon>
        <taxon>lamiids</taxon>
        <taxon>Lamiales</taxon>
        <taxon>Lamiaceae</taxon>
        <taxon>Nepetoideae</taxon>
        <taxon>Elsholtzieae</taxon>
        <taxon>Perilla</taxon>
    </lineage>
</organism>
<evidence type="ECO:0000256" key="3">
    <source>
        <dbReference type="SAM" id="MobiDB-lite"/>
    </source>
</evidence>
<dbReference type="InterPro" id="IPR012677">
    <property type="entry name" value="Nucleotide-bd_a/b_plait_sf"/>
</dbReference>
<evidence type="ECO:0000256" key="2">
    <source>
        <dbReference type="PROSITE-ProRule" id="PRU00176"/>
    </source>
</evidence>
<keyword evidence="6" id="KW-1185">Reference proteome</keyword>
<reference evidence="5 6" key="1">
    <citation type="journal article" date="2021" name="Nat. Commun.">
        <title>Incipient diploidization of the medicinal plant Perilla within 10,000 years.</title>
        <authorList>
            <person name="Zhang Y."/>
            <person name="Shen Q."/>
            <person name="Leng L."/>
            <person name="Zhang D."/>
            <person name="Chen S."/>
            <person name="Shi Y."/>
            <person name="Ning Z."/>
            <person name="Chen S."/>
        </authorList>
    </citation>
    <scope>NUCLEOTIDE SEQUENCE [LARGE SCALE GENOMIC DNA]</scope>
    <source>
        <strain evidence="6">cv. PC099</strain>
    </source>
</reference>
<dbReference type="GO" id="GO:0003723">
    <property type="term" value="F:RNA binding"/>
    <property type="evidence" value="ECO:0007669"/>
    <property type="project" value="UniProtKB-UniRule"/>
</dbReference>
<feature type="compositionally biased region" description="Gly residues" evidence="3">
    <location>
        <begin position="380"/>
        <end position="399"/>
    </location>
</feature>
<evidence type="ECO:0000256" key="1">
    <source>
        <dbReference type="ARBA" id="ARBA00006265"/>
    </source>
</evidence>
<feature type="compositionally biased region" description="Gly residues" evidence="3">
    <location>
        <begin position="1"/>
        <end position="13"/>
    </location>
</feature>
<feature type="region of interest" description="Disordered" evidence="3">
    <location>
        <begin position="529"/>
        <end position="726"/>
    </location>
</feature>
<evidence type="ECO:0000313" key="6">
    <source>
        <dbReference type="Proteomes" id="UP001190926"/>
    </source>
</evidence>
<dbReference type="InterPro" id="IPR034772">
    <property type="entry name" value="CPSF6/7"/>
</dbReference>
<feature type="compositionally biased region" description="Pro residues" evidence="3">
    <location>
        <begin position="82"/>
        <end position="100"/>
    </location>
</feature>
<name>A0AAD4IW94_PERFH</name>
<comment type="caution">
    <text evidence="5">The sequence shown here is derived from an EMBL/GenBank/DDBJ whole genome shotgun (WGS) entry which is preliminary data.</text>
</comment>
<evidence type="ECO:0000313" key="5">
    <source>
        <dbReference type="EMBL" id="KAH6822748.1"/>
    </source>
</evidence>
<dbReference type="CDD" id="cd12372">
    <property type="entry name" value="RRM_CFIm68_CFIm59"/>
    <property type="match status" value="1"/>
</dbReference>
<feature type="compositionally biased region" description="Basic and acidic residues" evidence="3">
    <location>
        <begin position="702"/>
        <end position="726"/>
    </location>
</feature>
<dbReference type="InterPro" id="IPR000504">
    <property type="entry name" value="RRM_dom"/>
</dbReference>
<dbReference type="AlphaFoldDB" id="A0AAD4IW94"/>
<dbReference type="EMBL" id="SDAM02001188">
    <property type="protein sequence ID" value="KAH6822748.1"/>
    <property type="molecule type" value="Genomic_DNA"/>
</dbReference>
<evidence type="ECO:0000259" key="4">
    <source>
        <dbReference type="PROSITE" id="PS50102"/>
    </source>
</evidence>